<dbReference type="Gene3D" id="1.20.1640.10">
    <property type="entry name" value="Multidrug efflux transporter AcrB transmembrane domain"/>
    <property type="match status" value="2"/>
</dbReference>
<dbReference type="PRINTS" id="PR00702">
    <property type="entry name" value="ACRIFLAVINRP"/>
</dbReference>
<dbReference type="Proteomes" id="UP000600449">
    <property type="component" value="Unassembled WGS sequence"/>
</dbReference>
<dbReference type="SUPFAM" id="SSF82693">
    <property type="entry name" value="Multidrug efflux transporter AcrB pore domain, PN1, PN2, PC1 and PC2 subdomains"/>
    <property type="match status" value="3"/>
</dbReference>
<protein>
    <submittedName>
        <fullName evidence="2">Multidrug transporter</fullName>
    </submittedName>
</protein>
<gene>
    <name evidence="2" type="ORF">GCM10011322_07650</name>
</gene>
<dbReference type="Pfam" id="PF00873">
    <property type="entry name" value="ACR_tran"/>
    <property type="match status" value="1"/>
</dbReference>
<evidence type="ECO:0000313" key="2">
    <source>
        <dbReference type="EMBL" id="GGK23384.1"/>
    </source>
</evidence>
<dbReference type="InterPro" id="IPR001036">
    <property type="entry name" value="Acrflvin-R"/>
</dbReference>
<feature type="transmembrane region" description="Helical" evidence="1">
    <location>
        <begin position="893"/>
        <end position="913"/>
    </location>
</feature>
<feature type="transmembrane region" description="Helical" evidence="1">
    <location>
        <begin position="464"/>
        <end position="487"/>
    </location>
</feature>
<feature type="transmembrane region" description="Helical" evidence="1">
    <location>
        <begin position="536"/>
        <end position="554"/>
    </location>
</feature>
<feature type="transmembrane region" description="Helical" evidence="1">
    <location>
        <begin position="968"/>
        <end position="990"/>
    </location>
</feature>
<dbReference type="SUPFAM" id="SSF82866">
    <property type="entry name" value="Multidrug efflux transporter AcrB transmembrane domain"/>
    <property type="match status" value="2"/>
</dbReference>
<dbReference type="Gene3D" id="3.30.70.1430">
    <property type="entry name" value="Multidrug efflux transporter AcrB pore domain"/>
    <property type="match status" value="2"/>
</dbReference>
<feature type="transmembrane region" description="Helical" evidence="1">
    <location>
        <begin position="387"/>
        <end position="411"/>
    </location>
</feature>
<dbReference type="EMBL" id="BMMF01000002">
    <property type="protein sequence ID" value="GGK23384.1"/>
    <property type="molecule type" value="Genomic_DNA"/>
</dbReference>
<dbReference type="Gene3D" id="3.30.70.1440">
    <property type="entry name" value="Multidrug efflux transporter AcrB pore domain"/>
    <property type="match status" value="1"/>
</dbReference>
<keyword evidence="1" id="KW-1133">Transmembrane helix</keyword>
<feature type="transmembrane region" description="Helical" evidence="1">
    <location>
        <begin position="361"/>
        <end position="381"/>
    </location>
</feature>
<dbReference type="Gene3D" id="3.30.2090.10">
    <property type="entry name" value="Multidrug efflux transporter AcrB TolC docking domain, DN and DC subdomains"/>
    <property type="match status" value="2"/>
</dbReference>
<organism evidence="2 3">
    <name type="scientific">Salinarimonas ramus</name>
    <dbReference type="NCBI Taxonomy" id="690164"/>
    <lineage>
        <taxon>Bacteria</taxon>
        <taxon>Pseudomonadati</taxon>
        <taxon>Pseudomonadota</taxon>
        <taxon>Alphaproteobacteria</taxon>
        <taxon>Hyphomicrobiales</taxon>
        <taxon>Salinarimonadaceae</taxon>
        <taxon>Salinarimonas</taxon>
    </lineage>
</organism>
<keyword evidence="1" id="KW-0472">Membrane</keyword>
<feature type="transmembrane region" description="Helical" evidence="1">
    <location>
        <begin position="335"/>
        <end position="354"/>
    </location>
</feature>
<keyword evidence="3" id="KW-1185">Reference proteome</keyword>
<evidence type="ECO:0000313" key="3">
    <source>
        <dbReference type="Proteomes" id="UP000600449"/>
    </source>
</evidence>
<dbReference type="PANTHER" id="PTHR32063:SF14">
    <property type="entry name" value="BLL4319 PROTEIN"/>
    <property type="match status" value="1"/>
</dbReference>
<proteinExistence type="predicted"/>
<feature type="transmembrane region" description="Helical" evidence="1">
    <location>
        <begin position="432"/>
        <end position="452"/>
    </location>
</feature>
<dbReference type="AlphaFoldDB" id="A0A917V2K8"/>
<dbReference type="SUPFAM" id="SSF82714">
    <property type="entry name" value="Multidrug efflux transporter AcrB TolC docking domain, DN and DC subdomains"/>
    <property type="match status" value="2"/>
</dbReference>
<evidence type="ECO:0000256" key="1">
    <source>
        <dbReference type="SAM" id="Phobius"/>
    </source>
</evidence>
<dbReference type="RefSeq" id="WP_188909748.1">
    <property type="nucleotide sequence ID" value="NZ_BMMF01000002.1"/>
</dbReference>
<comment type="caution">
    <text evidence="2">The sequence shown here is derived from an EMBL/GenBank/DDBJ whole genome shotgun (WGS) entry which is preliminary data.</text>
</comment>
<keyword evidence="1" id="KW-0812">Transmembrane</keyword>
<feature type="transmembrane region" description="Helical" evidence="1">
    <location>
        <begin position="996"/>
        <end position="1022"/>
    </location>
</feature>
<feature type="transmembrane region" description="Helical" evidence="1">
    <location>
        <begin position="866"/>
        <end position="886"/>
    </location>
</feature>
<dbReference type="GO" id="GO:0005886">
    <property type="term" value="C:plasma membrane"/>
    <property type="evidence" value="ECO:0007669"/>
    <property type="project" value="TreeGrafter"/>
</dbReference>
<dbReference type="InterPro" id="IPR027463">
    <property type="entry name" value="AcrB_DN_DC_subdom"/>
</dbReference>
<dbReference type="PANTHER" id="PTHR32063">
    <property type="match status" value="1"/>
</dbReference>
<reference evidence="2 3" key="1">
    <citation type="journal article" date="2014" name="Int. J. Syst. Evol. Microbiol.">
        <title>Complete genome sequence of Corynebacterium casei LMG S-19264T (=DSM 44701T), isolated from a smear-ripened cheese.</title>
        <authorList>
            <consortium name="US DOE Joint Genome Institute (JGI-PGF)"/>
            <person name="Walter F."/>
            <person name="Albersmeier A."/>
            <person name="Kalinowski J."/>
            <person name="Ruckert C."/>
        </authorList>
    </citation>
    <scope>NUCLEOTIDE SEQUENCE [LARGE SCALE GENOMIC DNA]</scope>
    <source>
        <strain evidence="2 3">CGMCC 1.9161</strain>
    </source>
</reference>
<name>A0A917V2K8_9HYPH</name>
<feature type="transmembrane region" description="Helical" evidence="1">
    <location>
        <begin position="919"/>
        <end position="940"/>
    </location>
</feature>
<sequence length="1046" mass="109639">MTLPGLSVRRPVLAATLALLVVVLGVSALLRMPVREYPNIERPVVSVTTAYPGAAPEIVERDVTRIVEDALSGVTGIELIQSTSTAGSSTVDVTFVLDRDIDAAASDVRENVSAVRNDLPDRVEAPVVAKAAADAQAMMWLTLTSDARDTLALTDLAERRLRDPLSVVPGVSRVIVGGAQRYAMRVRLDVARMAARDVTAADVTRALRTENVEVPAGRLVGEAREFTVRTDTRLRARTDFADLVLREGGAGAARVTLGDVADIEIGPQDRRSAVFSDGEPAVGLGIVRATGGNTIDVADRVLAEVDRLRESLPEDVTITTSYSQAVFVRQSVEEVISTLGITALLVVAVIFLFLGSAKGTLVPAVTIPVSLVGTFAVLSAFGFSINVLTLLALVLAVGLVVDDAIVVLENVTRRRENGEPKLAAAVNGASEVFLPVVATTLVLLAVLAPIATLTGTIGRLFTEFAVALMAAIVISSALALTAGAAIASSVAEPRRSTQETRGWRRAVRKPLDWFAAGLEGLERGYAHVAGFVVRHAWIALAACLVLGASGWAMLQSLPSTLAPDEDRGFVIVPVTTAPGSTIEETIGALDAVRAVVMRHAGEDGPVDGTTTLVGVGGGGSSDVTSGLMIVRLKPWGERETTQMAFVEEVRGAIASLPQAQAIAINPSGLVPQGFGKPVQIVLLGPDYETTEGWARDLVSWARAEAPVQALELDFDRATPQVEVDIDRALAAELGLDVAEIGEALRVVLGGDDVTDWVYDGETYEVIVRAAPDDRAAPGDLGRVQVRAENGTLVPLSIVAETRVIGAPDAYRRVNRRPAMVISAVPDGASLGAVIERFETRAAEIVPERGDTTTLGLSREFAKSTSGIWSVFALALVVVFLTLAALFESVAFPVVILLAVPLAIAGGLLALLLAGLSFNIYSQIALLLLVGLLAKNAILVVDFANSRRAEGAGVRDAALEAARTRFRPVLMTSIATAFGAVPLALATGAGAEARGTIGIVILVGIAVATAITLLVVPGLYVLLGRIAKVPGRRQKRVAEELQQVAGS</sequence>
<accession>A0A917V2K8</accession>
<dbReference type="GO" id="GO:0042910">
    <property type="term" value="F:xenobiotic transmembrane transporter activity"/>
    <property type="evidence" value="ECO:0007669"/>
    <property type="project" value="TreeGrafter"/>
</dbReference>
<dbReference type="Gene3D" id="3.30.70.1320">
    <property type="entry name" value="Multidrug efflux transporter AcrB pore domain like"/>
    <property type="match status" value="1"/>
</dbReference>